<accession>X1R6K6</accession>
<feature type="non-terminal residue" evidence="1">
    <location>
        <position position="1"/>
    </location>
</feature>
<reference evidence="1" key="1">
    <citation type="journal article" date="2014" name="Front. Microbiol.">
        <title>High frequency of phylogenetically diverse reductive dehalogenase-homologous genes in deep subseafloor sedimentary metagenomes.</title>
        <authorList>
            <person name="Kawai M."/>
            <person name="Futagami T."/>
            <person name="Toyoda A."/>
            <person name="Takaki Y."/>
            <person name="Nishi S."/>
            <person name="Hori S."/>
            <person name="Arai W."/>
            <person name="Tsubouchi T."/>
            <person name="Morono Y."/>
            <person name="Uchiyama I."/>
            <person name="Ito T."/>
            <person name="Fujiyama A."/>
            <person name="Inagaki F."/>
            <person name="Takami H."/>
        </authorList>
    </citation>
    <scope>NUCLEOTIDE SEQUENCE</scope>
    <source>
        <strain evidence="1">Expedition CK06-06</strain>
    </source>
</reference>
<organism evidence="1">
    <name type="scientific">marine sediment metagenome</name>
    <dbReference type="NCBI Taxonomy" id="412755"/>
    <lineage>
        <taxon>unclassified sequences</taxon>
        <taxon>metagenomes</taxon>
        <taxon>ecological metagenomes</taxon>
    </lineage>
</organism>
<comment type="caution">
    <text evidence="1">The sequence shown here is derived from an EMBL/GenBank/DDBJ whole genome shotgun (WGS) entry which is preliminary data.</text>
</comment>
<dbReference type="EMBL" id="BARW01001690">
    <property type="protein sequence ID" value="GAI62651.1"/>
    <property type="molecule type" value="Genomic_DNA"/>
</dbReference>
<proteinExistence type="predicted"/>
<sequence length="110" mass="12970">GAIGELNAMERVDLTPEKLQNTSSWERPIADEALRQSRKLRHRLEGIGSMEEIEKVAADTESYYKKMNREWYRGRFRHLGSERAKAIEKRISPEDKERIKKRAEEIIEEV</sequence>
<name>X1R6K6_9ZZZZ</name>
<evidence type="ECO:0000313" key="1">
    <source>
        <dbReference type="EMBL" id="GAI62651.1"/>
    </source>
</evidence>
<protein>
    <submittedName>
        <fullName evidence="1">Uncharacterized protein</fullName>
    </submittedName>
</protein>
<gene>
    <name evidence="1" type="ORF">S12H4_05196</name>
</gene>
<dbReference type="AlphaFoldDB" id="X1R6K6"/>